<gene>
    <name evidence="1" type="ORF">OLEA9_A044609</name>
</gene>
<proteinExistence type="predicted"/>
<dbReference type="Gramene" id="OE9A044609T2">
    <property type="protein sequence ID" value="OE9A044609C2"/>
    <property type="gene ID" value="OE9A044609"/>
</dbReference>
<dbReference type="Proteomes" id="UP000594638">
    <property type="component" value="Unassembled WGS sequence"/>
</dbReference>
<evidence type="ECO:0000313" key="1">
    <source>
        <dbReference type="EMBL" id="CAA2991761.1"/>
    </source>
</evidence>
<comment type="caution">
    <text evidence="1">The sequence shown here is derived from an EMBL/GenBank/DDBJ whole genome shotgun (WGS) entry which is preliminary data.</text>
</comment>
<accession>A0A8S0SFJ5</accession>
<sequence>MKKTEVEKLHADELAAKLIATVDKWKASLMVKLMTKRLVLLGLRKMVVLPQSRKTYLIKLVARVSDDPPVV</sequence>
<keyword evidence="2" id="KW-1185">Reference proteome</keyword>
<name>A0A8S0SFJ5_OLEEU</name>
<dbReference type="AlphaFoldDB" id="A0A8S0SFJ5"/>
<protein>
    <submittedName>
        <fullName evidence="1">Uncharacterized protein</fullName>
    </submittedName>
</protein>
<reference evidence="1 2" key="1">
    <citation type="submission" date="2019-12" db="EMBL/GenBank/DDBJ databases">
        <authorList>
            <person name="Alioto T."/>
            <person name="Alioto T."/>
            <person name="Gomez Garrido J."/>
        </authorList>
    </citation>
    <scope>NUCLEOTIDE SEQUENCE [LARGE SCALE GENOMIC DNA]</scope>
</reference>
<evidence type="ECO:0000313" key="2">
    <source>
        <dbReference type="Proteomes" id="UP000594638"/>
    </source>
</evidence>
<dbReference type="EMBL" id="CACTIH010005428">
    <property type="protein sequence ID" value="CAA2991761.1"/>
    <property type="molecule type" value="Genomic_DNA"/>
</dbReference>
<organism evidence="1 2">
    <name type="scientific">Olea europaea subsp. europaea</name>
    <dbReference type="NCBI Taxonomy" id="158383"/>
    <lineage>
        <taxon>Eukaryota</taxon>
        <taxon>Viridiplantae</taxon>
        <taxon>Streptophyta</taxon>
        <taxon>Embryophyta</taxon>
        <taxon>Tracheophyta</taxon>
        <taxon>Spermatophyta</taxon>
        <taxon>Magnoliopsida</taxon>
        <taxon>eudicotyledons</taxon>
        <taxon>Gunneridae</taxon>
        <taxon>Pentapetalae</taxon>
        <taxon>asterids</taxon>
        <taxon>lamiids</taxon>
        <taxon>Lamiales</taxon>
        <taxon>Oleaceae</taxon>
        <taxon>Oleeae</taxon>
        <taxon>Olea</taxon>
    </lineage>
</organism>